<keyword evidence="4" id="KW-1185">Reference proteome</keyword>
<comment type="caution">
    <text evidence="3">The sequence shown here is derived from an EMBL/GenBank/DDBJ whole genome shotgun (WGS) entry which is preliminary data.</text>
</comment>
<evidence type="ECO:0000313" key="3">
    <source>
        <dbReference type="EMBL" id="MBH0231354.1"/>
    </source>
</evidence>
<dbReference type="RefSeq" id="WP_197317981.1">
    <property type="nucleotide sequence ID" value="NZ_JADZSC010000003.1"/>
</dbReference>
<dbReference type="InterPro" id="IPR006016">
    <property type="entry name" value="UspA"/>
</dbReference>
<dbReference type="AlphaFoldDB" id="A0A931HXQ6"/>
<dbReference type="InterPro" id="IPR014729">
    <property type="entry name" value="Rossmann-like_a/b/a_fold"/>
</dbReference>
<sequence>MTVKILVAYDGSECSQRALWEVKNQAPHAEDKEVHIVQVASPDGPSTFAAVSNEIAKEMAATMEEGMEDIKRELAEEDFRVLTKVLAGKGNPGESICKYAEEQDMDLIIIGNRSLGNVKRLFLGSVSNNVVQNATCPVLVMK</sequence>
<dbReference type="PRINTS" id="PR01438">
    <property type="entry name" value="UNVRSLSTRESS"/>
</dbReference>
<comment type="similarity">
    <text evidence="1">Belongs to the universal stress protein A family.</text>
</comment>
<dbReference type="InterPro" id="IPR006015">
    <property type="entry name" value="Universal_stress_UspA"/>
</dbReference>
<evidence type="ECO:0000259" key="2">
    <source>
        <dbReference type="Pfam" id="PF00582"/>
    </source>
</evidence>
<dbReference type="EMBL" id="JADZSC010000003">
    <property type="protein sequence ID" value="MBH0231354.1"/>
    <property type="molecule type" value="Genomic_DNA"/>
</dbReference>
<dbReference type="Pfam" id="PF00582">
    <property type="entry name" value="Usp"/>
    <property type="match status" value="1"/>
</dbReference>
<name>A0A931HXQ6_9BACI</name>
<accession>A0A931HXQ6</accession>
<evidence type="ECO:0000313" key="4">
    <source>
        <dbReference type="Proteomes" id="UP000614490"/>
    </source>
</evidence>
<feature type="domain" description="UspA" evidence="2">
    <location>
        <begin position="3"/>
        <end position="142"/>
    </location>
</feature>
<dbReference type="Proteomes" id="UP000614490">
    <property type="component" value="Unassembled WGS sequence"/>
</dbReference>
<dbReference type="Gene3D" id="3.40.50.620">
    <property type="entry name" value="HUPs"/>
    <property type="match status" value="1"/>
</dbReference>
<evidence type="ECO:0000256" key="1">
    <source>
        <dbReference type="ARBA" id="ARBA00008791"/>
    </source>
</evidence>
<dbReference type="CDD" id="cd00293">
    <property type="entry name" value="USP-like"/>
    <property type="match status" value="1"/>
</dbReference>
<dbReference type="SUPFAM" id="SSF52402">
    <property type="entry name" value="Adenine nucleotide alpha hydrolases-like"/>
    <property type="match status" value="1"/>
</dbReference>
<organism evidence="3 4">
    <name type="scientific">Halobacillus yeomjeoni</name>
    <dbReference type="NCBI Taxonomy" id="311194"/>
    <lineage>
        <taxon>Bacteria</taxon>
        <taxon>Bacillati</taxon>
        <taxon>Bacillota</taxon>
        <taxon>Bacilli</taxon>
        <taxon>Bacillales</taxon>
        <taxon>Bacillaceae</taxon>
        <taxon>Halobacillus</taxon>
    </lineage>
</organism>
<dbReference type="PANTHER" id="PTHR31964:SF113">
    <property type="entry name" value="USPA DOMAIN-CONTAINING PROTEIN"/>
    <property type="match status" value="1"/>
</dbReference>
<gene>
    <name evidence="3" type="ORF">H0267_14085</name>
</gene>
<reference evidence="3 4" key="1">
    <citation type="journal article" date="2005" name="Int. J. Syst. Evol. Microbiol.">
        <title>Halobacillus yeomjeoni sp. nov., isolated from a marine solar saltern in Korea.</title>
        <authorList>
            <person name="Yoon J.H."/>
            <person name="Kang S.J."/>
            <person name="Lee C.H."/>
            <person name="Oh H.W."/>
            <person name="Oh T.K."/>
        </authorList>
    </citation>
    <scope>NUCLEOTIDE SEQUENCE [LARGE SCALE GENOMIC DNA]</scope>
    <source>
        <strain evidence="3 4">KCTC 3957</strain>
    </source>
</reference>
<protein>
    <submittedName>
        <fullName evidence="3">Universal stress protein</fullName>
    </submittedName>
</protein>
<proteinExistence type="inferred from homology"/>
<dbReference type="PANTHER" id="PTHR31964">
    <property type="entry name" value="ADENINE NUCLEOTIDE ALPHA HYDROLASES-LIKE SUPERFAMILY PROTEIN"/>
    <property type="match status" value="1"/>
</dbReference>